<evidence type="ECO:0000313" key="1">
    <source>
        <dbReference type="EMBL" id="KJA13599.1"/>
    </source>
</evidence>
<sequence length="159" mass="18073">MGFIASHTRSHERCSLASKQCSSEQKNHPLFLPGAPWVSQGWKCAIPLHRLHRAPVRLAVCIHLRCANSAIATRRHRRLWIGMQRQYSVGEPAKGNNRAAMLIYDIVPSQRTRPMYISSSYYLHLCIHNGVRHTVRVQYRAAAATAASWAVPTRPLLWL</sequence>
<dbReference type="AlphaFoldDB" id="A0A0D2N2Y0"/>
<proteinExistence type="predicted"/>
<gene>
    <name evidence="1" type="ORF">HYPSUDRAFT_542537</name>
</gene>
<dbReference type="EMBL" id="KN817727">
    <property type="protein sequence ID" value="KJA13599.1"/>
    <property type="molecule type" value="Genomic_DNA"/>
</dbReference>
<dbReference type="Proteomes" id="UP000054270">
    <property type="component" value="Unassembled WGS sequence"/>
</dbReference>
<reference evidence="2" key="1">
    <citation type="submission" date="2014-04" db="EMBL/GenBank/DDBJ databases">
        <title>Evolutionary Origins and Diversification of the Mycorrhizal Mutualists.</title>
        <authorList>
            <consortium name="DOE Joint Genome Institute"/>
            <consortium name="Mycorrhizal Genomics Consortium"/>
            <person name="Kohler A."/>
            <person name="Kuo A."/>
            <person name="Nagy L.G."/>
            <person name="Floudas D."/>
            <person name="Copeland A."/>
            <person name="Barry K.W."/>
            <person name="Cichocki N."/>
            <person name="Veneault-Fourrey C."/>
            <person name="LaButti K."/>
            <person name="Lindquist E.A."/>
            <person name="Lipzen A."/>
            <person name="Lundell T."/>
            <person name="Morin E."/>
            <person name="Murat C."/>
            <person name="Riley R."/>
            <person name="Ohm R."/>
            <person name="Sun H."/>
            <person name="Tunlid A."/>
            <person name="Henrissat B."/>
            <person name="Grigoriev I.V."/>
            <person name="Hibbett D.S."/>
            <person name="Martin F."/>
        </authorList>
    </citation>
    <scope>NUCLEOTIDE SEQUENCE [LARGE SCALE GENOMIC DNA]</scope>
    <source>
        <strain evidence="2">FD-334 SS-4</strain>
    </source>
</reference>
<protein>
    <submittedName>
        <fullName evidence="1">Uncharacterized protein</fullName>
    </submittedName>
</protein>
<name>A0A0D2N2Y0_HYPSF</name>
<accession>A0A0D2N2Y0</accession>
<keyword evidence="2" id="KW-1185">Reference proteome</keyword>
<organism evidence="1 2">
    <name type="scientific">Hypholoma sublateritium (strain FD-334 SS-4)</name>
    <dbReference type="NCBI Taxonomy" id="945553"/>
    <lineage>
        <taxon>Eukaryota</taxon>
        <taxon>Fungi</taxon>
        <taxon>Dikarya</taxon>
        <taxon>Basidiomycota</taxon>
        <taxon>Agaricomycotina</taxon>
        <taxon>Agaricomycetes</taxon>
        <taxon>Agaricomycetidae</taxon>
        <taxon>Agaricales</taxon>
        <taxon>Agaricineae</taxon>
        <taxon>Strophariaceae</taxon>
        <taxon>Hypholoma</taxon>
    </lineage>
</organism>
<evidence type="ECO:0000313" key="2">
    <source>
        <dbReference type="Proteomes" id="UP000054270"/>
    </source>
</evidence>